<evidence type="ECO:0000313" key="3">
    <source>
        <dbReference type="EMBL" id="OLP99543.1"/>
    </source>
</evidence>
<reference evidence="3 4" key="1">
    <citation type="submission" date="2016-02" db="EMBL/GenBank/DDBJ databases">
        <title>Genome analysis of coral dinoflagellate symbionts highlights evolutionary adaptations to a symbiotic lifestyle.</title>
        <authorList>
            <person name="Aranda M."/>
            <person name="Li Y."/>
            <person name="Liew Y.J."/>
            <person name="Baumgarten S."/>
            <person name="Simakov O."/>
            <person name="Wilson M."/>
            <person name="Piel J."/>
            <person name="Ashoor H."/>
            <person name="Bougouffa S."/>
            <person name="Bajic V.B."/>
            <person name="Ryu T."/>
            <person name="Ravasi T."/>
            <person name="Bayer T."/>
            <person name="Micklem G."/>
            <person name="Kim H."/>
            <person name="Bhak J."/>
            <person name="Lajeunesse T.C."/>
            <person name="Voolstra C.R."/>
        </authorList>
    </citation>
    <scope>NUCLEOTIDE SEQUENCE [LARGE SCALE GENOMIC DNA]</scope>
    <source>
        <strain evidence="3 4">CCMP2467</strain>
    </source>
</reference>
<dbReference type="OrthoDB" id="194358at2759"/>
<name>A0A1Q9DWI4_SYMMI</name>
<evidence type="ECO:0000256" key="1">
    <source>
        <dbReference type="ARBA" id="ARBA00022737"/>
    </source>
</evidence>
<dbReference type="PROSITE" id="PS50088">
    <property type="entry name" value="ANK_REPEAT"/>
    <property type="match status" value="6"/>
</dbReference>
<evidence type="ECO:0000256" key="2">
    <source>
        <dbReference type="ARBA" id="ARBA00023043"/>
    </source>
</evidence>
<comment type="caution">
    <text evidence="3">The sequence shown here is derived from an EMBL/GenBank/DDBJ whole genome shotgun (WGS) entry which is preliminary data.</text>
</comment>
<dbReference type="PANTHER" id="PTHR24166">
    <property type="entry name" value="ROLLING PEBBLES, ISOFORM B"/>
    <property type="match status" value="1"/>
</dbReference>
<keyword evidence="2" id="KW-0040">ANK repeat</keyword>
<dbReference type="Pfam" id="PF00023">
    <property type="entry name" value="Ank"/>
    <property type="match status" value="1"/>
</dbReference>
<dbReference type="PRINTS" id="PR01415">
    <property type="entry name" value="ANKYRIN"/>
</dbReference>
<dbReference type="Pfam" id="PF12796">
    <property type="entry name" value="Ank_2"/>
    <property type="match status" value="2"/>
</dbReference>
<dbReference type="InterPro" id="IPR002110">
    <property type="entry name" value="Ankyrin_rpt"/>
</dbReference>
<keyword evidence="4" id="KW-1185">Reference proteome</keyword>
<gene>
    <name evidence="3" type="primary">ankrd52</name>
    <name evidence="3" type="ORF">AK812_SmicGene17890</name>
</gene>
<accession>A0A1Q9DWI4</accession>
<protein>
    <submittedName>
        <fullName evidence="3">Serine/threonine-protein phosphatase 6 regulatory ankyrin repeat subunit C</fullName>
    </submittedName>
</protein>
<dbReference type="AlphaFoldDB" id="A0A1Q9DWI4"/>
<sequence>MQLGLMDPGWTGSGLLDASHLPLLRVLMLWVWKASGEELASISKAELAQMAEADGLPVRAMKRHLHQLCRQPRFRQRLLWADGSELTDNLDLDDLQAGLQDLQLVLLPCAETSSEQISELAEAVRNDSVLDVEAILHRPQDPDLGTALHEAAVCGSLEVAALLVEAGASINKEGWGPDGQTPLHLASAHGHLDVVRFLVHAGAEKSMLENQGQTPLHLACSNGHLDVVRFLLLGKGPSIDMPGPDGNTPLHLASASGHLDEVRFLVLEAGANVHVHNDDEETPVHLASSNGRLEVIRFLVKDAGADIDTLNINGRTPLHLACAHGRFEIARFLVAAGADIDKKDDHRLTALEHASSCGNPAVVSFLVQAHLNKEVMTLQPSPCTISRSMVRERMQPLLQSASVAGARPEPGACETAIPTYLNVGDA</sequence>
<proteinExistence type="predicted"/>
<dbReference type="PROSITE" id="PS50297">
    <property type="entry name" value="ANK_REP_REGION"/>
    <property type="match status" value="6"/>
</dbReference>
<dbReference type="PANTHER" id="PTHR24166:SF48">
    <property type="entry name" value="PROTEIN VAPYRIN"/>
    <property type="match status" value="1"/>
</dbReference>
<dbReference type="InterPro" id="IPR036770">
    <property type="entry name" value="Ankyrin_rpt-contain_sf"/>
</dbReference>
<keyword evidence="1" id="KW-0677">Repeat</keyword>
<dbReference type="EMBL" id="LSRX01000358">
    <property type="protein sequence ID" value="OLP99543.1"/>
    <property type="molecule type" value="Genomic_DNA"/>
</dbReference>
<dbReference type="Proteomes" id="UP000186817">
    <property type="component" value="Unassembled WGS sequence"/>
</dbReference>
<dbReference type="Gene3D" id="1.25.40.20">
    <property type="entry name" value="Ankyrin repeat-containing domain"/>
    <property type="match status" value="3"/>
</dbReference>
<dbReference type="SUPFAM" id="SSF48403">
    <property type="entry name" value="Ankyrin repeat"/>
    <property type="match status" value="1"/>
</dbReference>
<dbReference type="SMART" id="SM00248">
    <property type="entry name" value="ANK"/>
    <property type="match status" value="7"/>
</dbReference>
<dbReference type="OMA" id="ACWEDRE"/>
<evidence type="ECO:0000313" key="4">
    <source>
        <dbReference type="Proteomes" id="UP000186817"/>
    </source>
</evidence>
<organism evidence="3 4">
    <name type="scientific">Symbiodinium microadriaticum</name>
    <name type="common">Dinoflagellate</name>
    <name type="synonym">Zooxanthella microadriatica</name>
    <dbReference type="NCBI Taxonomy" id="2951"/>
    <lineage>
        <taxon>Eukaryota</taxon>
        <taxon>Sar</taxon>
        <taxon>Alveolata</taxon>
        <taxon>Dinophyceae</taxon>
        <taxon>Suessiales</taxon>
        <taxon>Symbiodiniaceae</taxon>
        <taxon>Symbiodinium</taxon>
    </lineage>
</organism>
<dbReference type="InterPro" id="IPR050889">
    <property type="entry name" value="Dendritic_Spine_Reg/Scaffold"/>
</dbReference>